<feature type="domain" description="Nitrite/Sulfite reductase ferredoxin-like" evidence="8">
    <location>
        <begin position="25"/>
        <end position="82"/>
    </location>
</feature>
<keyword evidence="3" id="KW-0479">Metal-binding</keyword>
<evidence type="ECO:0000256" key="1">
    <source>
        <dbReference type="ARBA" id="ARBA00022485"/>
    </source>
</evidence>
<evidence type="ECO:0000256" key="7">
    <source>
        <dbReference type="SAM" id="MobiDB-lite"/>
    </source>
</evidence>
<accession>A0ABT0IWS0</accession>
<keyword evidence="2" id="KW-0349">Heme</keyword>
<dbReference type="Gene3D" id="3.90.480.20">
    <property type="match status" value="1"/>
</dbReference>
<dbReference type="EC" id="1.14.13.83" evidence="9"/>
<sequence>MTAIFQESNKSGLRRGACPALSSPMSTGDGLLARIALIDRISTGQLSQLCVLASRHGNGIIDISSRGNLQIRGLSDASARLLDQDVRALGLPVREDLAVEHPPLAGLDATEIADPRELAAAIREGCRGIEGLAPKMSVVVDGGGQVRLSNLLADIRLVANPHEEGGGWTIMLGGTEVSGRIHATMSGGDAVAEVSRLLKMLAAIGPDARGRDLAGALPDSTVSTEATPPFGIRPLVDGRSAVGIGLPFGQIAAERLRELCAKANDLHIDLVQPTIERSVLFLGKSQSCKALLDFAEQREFVVAPLDPRGAIAVCSGSPACASAAIPTHSLAAGVLAEFADLLDGSFKLHVTGCPKGCAHPQPSPLALCGTATGISFISGRAADRPFLTISRTETQSALRQLATFLKREKREGESSAACLSRLGPTALAANTMSGRL</sequence>
<comment type="caution">
    <text evidence="9">The sequence shown here is derived from an EMBL/GenBank/DDBJ whole genome shotgun (WGS) entry which is preliminary data.</text>
</comment>
<dbReference type="GO" id="GO:0043818">
    <property type="term" value="F:precorrin-3B synthase activity"/>
    <property type="evidence" value="ECO:0007669"/>
    <property type="project" value="UniProtKB-EC"/>
</dbReference>
<keyword evidence="1" id="KW-0004">4Fe-4S</keyword>
<evidence type="ECO:0000256" key="4">
    <source>
        <dbReference type="ARBA" id="ARBA00023002"/>
    </source>
</evidence>
<dbReference type="EMBL" id="JALPRY010000026">
    <property type="protein sequence ID" value="MCK8782336.1"/>
    <property type="molecule type" value="Genomic_DNA"/>
</dbReference>
<evidence type="ECO:0000259" key="8">
    <source>
        <dbReference type="Pfam" id="PF03460"/>
    </source>
</evidence>
<keyword evidence="10" id="KW-1185">Reference proteome</keyword>
<dbReference type="SUPFAM" id="SSF56014">
    <property type="entry name" value="Nitrite and sulphite reductase 4Fe-4S domain-like"/>
    <property type="match status" value="2"/>
</dbReference>
<dbReference type="Gene3D" id="3.30.413.10">
    <property type="entry name" value="Sulfite Reductase Hemoprotein, domain 1"/>
    <property type="match status" value="1"/>
</dbReference>
<dbReference type="NCBIfam" id="TIGR02435">
    <property type="entry name" value="CobG"/>
    <property type="match status" value="1"/>
</dbReference>
<evidence type="ECO:0000313" key="9">
    <source>
        <dbReference type="EMBL" id="MCK8782336.1"/>
    </source>
</evidence>
<name>A0ABT0IWS0_9HYPH</name>
<evidence type="ECO:0000256" key="6">
    <source>
        <dbReference type="ARBA" id="ARBA00023014"/>
    </source>
</evidence>
<gene>
    <name evidence="9" type="primary">cobG</name>
    <name evidence="9" type="ORF">M0654_20360</name>
</gene>
<dbReference type="Pfam" id="PF03460">
    <property type="entry name" value="NIR_SIR_ferr"/>
    <property type="match status" value="1"/>
</dbReference>
<dbReference type="InterPro" id="IPR005117">
    <property type="entry name" value="NiRdtase/SiRdtase_haem-b_fer"/>
</dbReference>
<dbReference type="InterPro" id="IPR036136">
    <property type="entry name" value="Nit/Sulf_reduc_fer-like_dom_sf"/>
</dbReference>
<reference evidence="9 10" key="1">
    <citation type="submission" date="2022-04" db="EMBL/GenBank/DDBJ databases">
        <title>Rhizobium coralii sp. nov., isolated from coral Turbinaria peltata.</title>
        <authorList>
            <person name="Sun H."/>
        </authorList>
    </citation>
    <scope>NUCLEOTIDE SEQUENCE [LARGE SCALE GENOMIC DNA]</scope>
    <source>
        <strain evidence="9 10">NTR19</strain>
    </source>
</reference>
<evidence type="ECO:0000313" key="10">
    <source>
        <dbReference type="Proteomes" id="UP001202827"/>
    </source>
</evidence>
<feature type="compositionally biased region" description="Polar residues" evidence="7">
    <location>
        <begin position="1"/>
        <end position="11"/>
    </location>
</feature>
<keyword evidence="4 9" id="KW-0560">Oxidoreductase</keyword>
<proteinExistence type="predicted"/>
<dbReference type="InterPro" id="IPR012798">
    <property type="entry name" value="Cbl_synth_CobG-like"/>
</dbReference>
<protein>
    <submittedName>
        <fullName evidence="9">Precorrin-3B synthase</fullName>
        <ecNumber evidence="9">1.14.13.83</ecNumber>
    </submittedName>
</protein>
<evidence type="ECO:0000256" key="3">
    <source>
        <dbReference type="ARBA" id="ARBA00022723"/>
    </source>
</evidence>
<evidence type="ECO:0000256" key="2">
    <source>
        <dbReference type="ARBA" id="ARBA00022617"/>
    </source>
</evidence>
<dbReference type="Proteomes" id="UP001202827">
    <property type="component" value="Unassembled WGS sequence"/>
</dbReference>
<dbReference type="InterPro" id="IPR051329">
    <property type="entry name" value="NIR_SIR_4Fe-4S"/>
</dbReference>
<keyword evidence="6" id="KW-0411">Iron-sulfur</keyword>
<dbReference type="InterPro" id="IPR045854">
    <property type="entry name" value="NO2/SO3_Rdtase_4Fe4S_sf"/>
</dbReference>
<evidence type="ECO:0000256" key="5">
    <source>
        <dbReference type="ARBA" id="ARBA00023004"/>
    </source>
</evidence>
<dbReference type="SUPFAM" id="SSF55124">
    <property type="entry name" value="Nitrite/Sulfite reductase N-terminal domain-like"/>
    <property type="match status" value="2"/>
</dbReference>
<dbReference type="PANTHER" id="PTHR32439">
    <property type="entry name" value="FERREDOXIN--NITRITE REDUCTASE, CHLOROPLASTIC"/>
    <property type="match status" value="1"/>
</dbReference>
<keyword evidence="5" id="KW-0408">Iron</keyword>
<dbReference type="PANTHER" id="PTHR32439:SF9">
    <property type="entry name" value="BLR3264 PROTEIN"/>
    <property type="match status" value="1"/>
</dbReference>
<organism evidence="9 10">
    <name type="scientific">Neorhizobium turbinariae</name>
    <dbReference type="NCBI Taxonomy" id="2937795"/>
    <lineage>
        <taxon>Bacteria</taxon>
        <taxon>Pseudomonadati</taxon>
        <taxon>Pseudomonadota</taxon>
        <taxon>Alphaproteobacteria</taxon>
        <taxon>Hyphomicrobiales</taxon>
        <taxon>Rhizobiaceae</taxon>
        <taxon>Rhizobium/Agrobacterium group</taxon>
        <taxon>Neorhizobium</taxon>
    </lineage>
</organism>
<dbReference type="RefSeq" id="WP_118852046.1">
    <property type="nucleotide sequence ID" value="NZ_JALPRY010000026.1"/>
</dbReference>
<feature type="region of interest" description="Disordered" evidence="7">
    <location>
        <begin position="1"/>
        <end position="21"/>
    </location>
</feature>